<dbReference type="GeneID" id="54778960"/>
<dbReference type="AlphaFoldDB" id="A0A642UYJ9"/>
<dbReference type="RefSeq" id="XP_034014829.1">
    <property type="nucleotide sequence ID" value="XM_034155791.1"/>
</dbReference>
<dbReference type="EMBL" id="SWFT01000018">
    <property type="protein sequence ID" value="KAA8907897.1"/>
    <property type="molecule type" value="Genomic_DNA"/>
</dbReference>
<organism evidence="2 3">
    <name type="scientific">Diutina rugosa</name>
    <name type="common">Yeast</name>
    <name type="synonym">Candida rugosa</name>
    <dbReference type="NCBI Taxonomy" id="5481"/>
    <lineage>
        <taxon>Eukaryota</taxon>
        <taxon>Fungi</taxon>
        <taxon>Dikarya</taxon>
        <taxon>Ascomycota</taxon>
        <taxon>Saccharomycotina</taxon>
        <taxon>Pichiomycetes</taxon>
        <taxon>Debaryomycetaceae</taxon>
        <taxon>Diutina</taxon>
    </lineage>
</organism>
<feature type="compositionally biased region" description="Pro residues" evidence="1">
    <location>
        <begin position="1"/>
        <end position="10"/>
    </location>
</feature>
<evidence type="ECO:0008006" key="4">
    <source>
        <dbReference type="Google" id="ProtNLM"/>
    </source>
</evidence>
<proteinExistence type="predicted"/>
<dbReference type="OMA" id="MTENHKW"/>
<feature type="compositionally biased region" description="Polar residues" evidence="1">
    <location>
        <begin position="90"/>
        <end position="100"/>
    </location>
</feature>
<dbReference type="PANTHER" id="PTHR37283:SF1">
    <property type="entry name" value="PH DOMAIN-CONTAINING PROTEIN YHR131C"/>
    <property type="match status" value="1"/>
</dbReference>
<feature type="region of interest" description="Disordered" evidence="1">
    <location>
        <begin position="63"/>
        <end position="118"/>
    </location>
</feature>
<feature type="region of interest" description="Disordered" evidence="1">
    <location>
        <begin position="356"/>
        <end position="394"/>
    </location>
</feature>
<feature type="compositionally biased region" description="Polar residues" evidence="1">
    <location>
        <begin position="15"/>
        <end position="31"/>
    </location>
</feature>
<keyword evidence="3" id="KW-1185">Reference proteome</keyword>
<dbReference type="Proteomes" id="UP000449547">
    <property type="component" value="Unassembled WGS sequence"/>
</dbReference>
<evidence type="ECO:0000313" key="2">
    <source>
        <dbReference type="EMBL" id="KAA8907897.1"/>
    </source>
</evidence>
<dbReference type="SUPFAM" id="SSF50729">
    <property type="entry name" value="PH domain-like"/>
    <property type="match status" value="1"/>
</dbReference>
<feature type="compositionally biased region" description="Low complexity" evidence="1">
    <location>
        <begin position="63"/>
        <end position="89"/>
    </location>
</feature>
<feature type="compositionally biased region" description="Low complexity" evidence="1">
    <location>
        <begin position="500"/>
        <end position="522"/>
    </location>
</feature>
<comment type="caution">
    <text evidence="2">The sequence shown here is derived from an EMBL/GenBank/DDBJ whole genome shotgun (WGS) entry which is preliminary data.</text>
</comment>
<feature type="region of interest" description="Disordered" evidence="1">
    <location>
        <begin position="1"/>
        <end position="39"/>
    </location>
</feature>
<accession>A0A642UYJ9</accession>
<reference evidence="2 3" key="1">
    <citation type="submission" date="2019-07" db="EMBL/GenBank/DDBJ databases">
        <title>Genome assembly of two rare yeast pathogens: Diutina rugosa and Trichomonascus ciferrii.</title>
        <authorList>
            <person name="Mixao V."/>
            <person name="Saus E."/>
            <person name="Hansen A."/>
            <person name="Lass-Flor C."/>
            <person name="Gabaldon T."/>
        </authorList>
    </citation>
    <scope>NUCLEOTIDE SEQUENCE [LARGE SCALE GENOMIC DNA]</scope>
    <source>
        <strain evidence="2 3">CBS 613</strain>
    </source>
</reference>
<feature type="region of interest" description="Disordered" evidence="1">
    <location>
        <begin position="407"/>
        <end position="473"/>
    </location>
</feature>
<feature type="compositionally biased region" description="Basic residues" evidence="1">
    <location>
        <begin position="356"/>
        <end position="367"/>
    </location>
</feature>
<evidence type="ECO:0000313" key="3">
    <source>
        <dbReference type="Proteomes" id="UP000449547"/>
    </source>
</evidence>
<name>A0A642UYJ9_DIURU</name>
<evidence type="ECO:0000256" key="1">
    <source>
        <dbReference type="SAM" id="MobiDB-lite"/>
    </source>
</evidence>
<gene>
    <name evidence="2" type="ORF">DIURU_000307</name>
</gene>
<dbReference type="InterPro" id="IPR011993">
    <property type="entry name" value="PH-like_dom_sf"/>
</dbReference>
<dbReference type="OrthoDB" id="5865767at2759"/>
<sequence length="609" mass="66282">MSSLAPPPVDPMMWGSSNPLRSRNPFLTSVTGADHSRNPFYDDIFSTFDDASDSLMASPKSVVSVPSASSSPDSSRPSSPASVVSDVSSGTTAITTPTRGSSPPLLSSCAPPVPSSEVLESSEMLPTLSATTASSLELLLLLEPNPVKPPSYSSLPPGGLPRFNVLDNLEPETLPSYQPSVYKLAVVSRKPEWLSPYTPATSRSWKYVVAELNSTQLNIYAIPAHMESAVLSFQAQDPCTTGAGSAGAFSDLAHLNSAMTTPQDLAMHRHCRRLGVFGDRRRPALLLRSYSLHHAKLGLATDYKKRNNVLRVRMEHEQFLLGFDSVQHLIDWNAALSAGRDVAPEINDRDMPKYRTVPRRRRRHRRSASSATALTDLFNGHMSSTRPRSASDPASIFRKIKRKFSHTNLQQQGQMPPAPVAAPTTHRASPPSSPRPHASSSSASSSAAPSPSPTPRSRSSTRGASDDDDDQEDVEMADLRDLEDEEEDDLDDELLGATDASASPSASSSASRSRSRAPSASRYVAAGDKWRPDDGEPSRYRYYKQCLRCIKPLTSDETWVGRSTVRPVAQSTFTERPGPTREVDDHLGRLRSHFLQECIVCPQGLVPRV</sequence>
<dbReference type="VEuPathDB" id="FungiDB:DIURU_000307"/>
<feature type="compositionally biased region" description="Low complexity" evidence="1">
    <location>
        <begin position="421"/>
        <end position="462"/>
    </location>
</feature>
<feature type="region of interest" description="Disordered" evidence="1">
    <location>
        <begin position="496"/>
        <end position="522"/>
    </location>
</feature>
<dbReference type="PANTHER" id="PTHR37283">
    <property type="entry name" value="PH DOMAIN-CONTAINING PROTEIN YHR131C"/>
    <property type="match status" value="1"/>
</dbReference>
<dbReference type="Gene3D" id="2.30.29.30">
    <property type="entry name" value="Pleckstrin-homology domain (PH domain)/Phosphotyrosine-binding domain (PTB)"/>
    <property type="match status" value="1"/>
</dbReference>
<feature type="compositionally biased region" description="Low complexity" evidence="1">
    <location>
        <begin position="101"/>
        <end position="118"/>
    </location>
</feature>
<protein>
    <recommendedName>
        <fullName evidence="4">PH domain-containing protein</fullName>
    </recommendedName>
</protein>